<feature type="region of interest" description="Disordered" evidence="1">
    <location>
        <begin position="480"/>
        <end position="527"/>
    </location>
</feature>
<feature type="compositionally biased region" description="Acidic residues" evidence="1">
    <location>
        <begin position="19"/>
        <end position="30"/>
    </location>
</feature>
<feature type="compositionally biased region" description="Polar residues" evidence="1">
    <location>
        <begin position="852"/>
        <end position="861"/>
    </location>
</feature>
<dbReference type="GeneID" id="27725144"/>
<evidence type="ECO:0008006" key="4">
    <source>
        <dbReference type="Google" id="ProtNLM"/>
    </source>
</evidence>
<evidence type="ECO:0000313" key="3">
    <source>
        <dbReference type="Proteomes" id="UP000028545"/>
    </source>
</evidence>
<dbReference type="PANTHER" id="PTHR15992:SF5">
    <property type="entry name" value="HOLLIDAY JUNCTION RECOGNITION PROTEIN"/>
    <property type="match status" value="1"/>
</dbReference>
<feature type="compositionally biased region" description="Polar residues" evidence="1">
    <location>
        <begin position="516"/>
        <end position="525"/>
    </location>
</feature>
<dbReference type="HOGENOM" id="CLU_308191_0_0_1"/>
<dbReference type="Gene3D" id="1.10.20.10">
    <property type="entry name" value="Histone, subunit A"/>
    <property type="match status" value="1"/>
</dbReference>
<gene>
    <name evidence="2" type="ORF">SAPIO_CDS6072</name>
</gene>
<accession>A0A084G4G0</accession>
<feature type="compositionally biased region" description="Basic and acidic residues" evidence="1">
    <location>
        <begin position="1"/>
        <end position="18"/>
    </location>
</feature>
<dbReference type="GO" id="GO:0005634">
    <property type="term" value="C:nucleus"/>
    <property type="evidence" value="ECO:0007669"/>
    <property type="project" value="InterPro"/>
</dbReference>
<dbReference type="RefSeq" id="XP_016642021.1">
    <property type="nucleotide sequence ID" value="XM_016788264.1"/>
</dbReference>
<proteinExistence type="predicted"/>
<dbReference type="PANTHER" id="PTHR15992">
    <property type="entry name" value="HOLLIDAY JUNCTION RECOGNITION PROTEIN"/>
    <property type="match status" value="1"/>
</dbReference>
<dbReference type="Proteomes" id="UP000028545">
    <property type="component" value="Unassembled WGS sequence"/>
</dbReference>
<organism evidence="2 3">
    <name type="scientific">Pseudallescheria apiosperma</name>
    <name type="common">Scedosporium apiospermum</name>
    <dbReference type="NCBI Taxonomy" id="563466"/>
    <lineage>
        <taxon>Eukaryota</taxon>
        <taxon>Fungi</taxon>
        <taxon>Dikarya</taxon>
        <taxon>Ascomycota</taxon>
        <taxon>Pezizomycotina</taxon>
        <taxon>Sordariomycetes</taxon>
        <taxon>Hypocreomycetidae</taxon>
        <taxon>Microascales</taxon>
        <taxon>Microascaceae</taxon>
        <taxon>Scedosporium</taxon>
    </lineage>
</organism>
<feature type="compositionally biased region" description="Basic residues" evidence="1">
    <location>
        <begin position="829"/>
        <end position="840"/>
    </location>
</feature>
<feature type="compositionally biased region" description="Polar residues" evidence="1">
    <location>
        <begin position="895"/>
        <end position="912"/>
    </location>
</feature>
<name>A0A084G4G0_PSEDA</name>
<dbReference type="EMBL" id="JOWA01000100">
    <property type="protein sequence ID" value="KEZ42222.1"/>
    <property type="molecule type" value="Genomic_DNA"/>
</dbReference>
<feature type="compositionally biased region" description="Polar residues" evidence="1">
    <location>
        <begin position="680"/>
        <end position="694"/>
    </location>
</feature>
<feature type="region of interest" description="Disordered" evidence="1">
    <location>
        <begin position="345"/>
        <end position="431"/>
    </location>
</feature>
<dbReference type="KEGG" id="sapo:SAPIO_CDS6072"/>
<feature type="region of interest" description="Disordered" evidence="1">
    <location>
        <begin position="257"/>
        <end position="288"/>
    </location>
</feature>
<evidence type="ECO:0000313" key="2">
    <source>
        <dbReference type="EMBL" id="KEZ42222.1"/>
    </source>
</evidence>
<feature type="region of interest" description="Disordered" evidence="1">
    <location>
        <begin position="828"/>
        <end position="928"/>
    </location>
</feature>
<feature type="compositionally biased region" description="Polar residues" evidence="1">
    <location>
        <begin position="355"/>
        <end position="369"/>
    </location>
</feature>
<dbReference type="OrthoDB" id="2420608at2759"/>
<dbReference type="GO" id="GO:0046982">
    <property type="term" value="F:protein heterodimerization activity"/>
    <property type="evidence" value="ECO:0007669"/>
    <property type="project" value="InterPro"/>
</dbReference>
<evidence type="ECO:0000256" key="1">
    <source>
        <dbReference type="SAM" id="MobiDB-lite"/>
    </source>
</evidence>
<reference evidence="2 3" key="1">
    <citation type="journal article" date="2014" name="Genome Announc.">
        <title>Draft genome sequence of the pathogenic fungus Scedosporium apiospermum.</title>
        <authorList>
            <person name="Vandeputte P."/>
            <person name="Ghamrawi S."/>
            <person name="Rechenmann M."/>
            <person name="Iltis A."/>
            <person name="Giraud S."/>
            <person name="Fleury M."/>
            <person name="Thornton C."/>
            <person name="Delhaes L."/>
            <person name="Meyer W."/>
            <person name="Papon N."/>
            <person name="Bouchara J.P."/>
        </authorList>
    </citation>
    <scope>NUCLEOTIDE SEQUENCE [LARGE SCALE GENOMIC DNA]</scope>
    <source>
        <strain evidence="2 3">IHEM 14462</strain>
    </source>
</reference>
<sequence length="958" mass="103386">MEPRRKRPRLELDLHNQSEDDDDELNYDPEEISRKRDPGFRLAQSRATAAFRLKSTFESIFEKYERDFSGVGDEIDLRTGEIVVDNGHLQKMRNEKDVGLDLTEAGIEMSGSSASTTAGGAVDGATVRSAQGQNNRQSPRYETSEDEDRILGGDKTTGTHEGIINGPMALVPYASNHRPAHLHTPSNASLYPSPVRLGSQPYFGASPLFFNSWSPSGAGDPIWNAPQIEVPRFRSSFATSLYANRYQLPAREGSRSIWAPRSKKDDDEEELDPLPKLRVRPSPPTRRVPARPVMAKLIRAHPESGGDSGDEECILMGSKIDPTPAPEDGPKRGVNRGDIVSLSNGRQTSVEHNEMIGTTAQPVTQTQSDKIAERGGGELTPRTKLPPPGKDRTRRAKIHQLMPARESGLKSRRSSRETVSPGKEAASTATATTMRSAAVAQGAILAPPDNEKRRWSNSVVVELSSSHLFDDSYYLDLSNMSDDSRNPPPSSRLSVECDTGDSQNDALSAPKKVIPDSQTSDSSITEPLEHIPDTVVASLPMCSSANDTHQQLARNAYDLSDEEQGFVSNSAASGRHLPSAKECSSSLPSSSHKPVDRGRLDEVRIAGKWQGETAVPSMKNVPTDSSPAALFSPIKTRFARARARSVTKSSKKMGPSALDVDVSAASTTSLKRAPKPLPLTNITPSSGERPSSSHALPLQFAPPQSEAPRSSTHGLGIESQPSDGTENTVESTDIVPSHSDHGSPSPQSSREPPCLGGNRQHASDDGVSEPSTEVDTSRSAQMMPKDSDRTASVGPESKDAAKLDSSKPIRSGIQAIRQDTRLKCVTAHRSTKKLGRKPSTHQRNGAVDHISQAESSLSLQTGKPMAGSCDEKPIRQQPPRHLSPTATPKSKMLLNDTTPKSHPSTGHRSLTSLIPEAGNAFSPNDSEDELTLSSSAFRTIFGRPISSKSSITDTARVR</sequence>
<feature type="region of interest" description="Disordered" evidence="1">
    <location>
        <begin position="1"/>
        <end position="38"/>
    </location>
</feature>
<feature type="compositionally biased region" description="Polar residues" evidence="1">
    <location>
        <begin position="128"/>
        <end position="141"/>
    </location>
</feature>
<feature type="region of interest" description="Disordered" evidence="1">
    <location>
        <begin position="568"/>
        <end position="599"/>
    </location>
</feature>
<feature type="region of interest" description="Disordered" evidence="1">
    <location>
        <begin position="126"/>
        <end position="150"/>
    </location>
</feature>
<keyword evidence="3" id="KW-1185">Reference proteome</keyword>
<dbReference type="InterPro" id="IPR018465">
    <property type="entry name" value="Scm3/HJURP"/>
</dbReference>
<feature type="region of interest" description="Disordered" evidence="1">
    <location>
        <begin position="669"/>
        <end position="816"/>
    </location>
</feature>
<dbReference type="GO" id="GO:0042393">
    <property type="term" value="F:histone binding"/>
    <property type="evidence" value="ECO:0007669"/>
    <property type="project" value="InterPro"/>
</dbReference>
<feature type="compositionally biased region" description="Basic and acidic residues" evidence="1">
    <location>
        <begin position="796"/>
        <end position="807"/>
    </location>
</feature>
<feature type="region of interest" description="Disordered" evidence="1">
    <location>
        <begin position="320"/>
        <end position="339"/>
    </location>
</feature>
<dbReference type="VEuPathDB" id="FungiDB:SAPIO_CDS6072"/>
<feature type="compositionally biased region" description="Polar residues" evidence="1">
    <location>
        <begin position="707"/>
        <end position="731"/>
    </location>
</feature>
<protein>
    <recommendedName>
        <fullName evidence="4">Myb-like DNA-binding domain protein</fullName>
    </recommendedName>
</protein>
<dbReference type="Pfam" id="PF10384">
    <property type="entry name" value="Scm3"/>
    <property type="match status" value="1"/>
</dbReference>
<comment type="caution">
    <text evidence="2">The sequence shown here is derived from an EMBL/GenBank/DDBJ whole genome shotgun (WGS) entry which is preliminary data.</text>
</comment>
<dbReference type="AlphaFoldDB" id="A0A084G4G0"/>
<feature type="compositionally biased region" description="Polar residues" evidence="1">
    <location>
        <begin position="769"/>
        <end position="780"/>
    </location>
</feature>
<dbReference type="InterPro" id="IPR009072">
    <property type="entry name" value="Histone-fold"/>
</dbReference>